<sequence>MAFQMKPFNNSFFNVNTNDIFKALDQSLFNTQSMMTDIKELDDKYVVEAALPGMNKEDIKIDFDRNLLTIEANQQTENNQDDENGQWIHRERQTSYMKRQFSFNNIDRDNIKAAYTNGMLNVTLPKRQADEDTSSNIEIE</sequence>
<dbReference type="Pfam" id="PF00011">
    <property type="entry name" value="HSP20"/>
    <property type="match status" value="1"/>
</dbReference>
<evidence type="ECO:0000256" key="1">
    <source>
        <dbReference type="PROSITE-ProRule" id="PRU00285"/>
    </source>
</evidence>
<dbReference type="CDD" id="cd06471">
    <property type="entry name" value="ACD_LpsHSP_like"/>
    <property type="match status" value="1"/>
</dbReference>
<name>A0ABS0TAH6_9STAP</name>
<proteinExistence type="inferred from homology"/>
<dbReference type="PROSITE" id="PS01031">
    <property type="entry name" value="SHSP"/>
    <property type="match status" value="1"/>
</dbReference>
<dbReference type="PANTHER" id="PTHR11527">
    <property type="entry name" value="HEAT-SHOCK PROTEIN 20 FAMILY MEMBER"/>
    <property type="match status" value="1"/>
</dbReference>
<dbReference type="SUPFAM" id="SSF49764">
    <property type="entry name" value="HSP20-like chaperones"/>
    <property type="match status" value="1"/>
</dbReference>
<accession>A0ABS0TAH6</accession>
<feature type="domain" description="SHSP" evidence="3">
    <location>
        <begin position="26"/>
        <end position="140"/>
    </location>
</feature>
<reference evidence="4 5" key="1">
    <citation type="submission" date="2020-04" db="EMBL/GenBank/DDBJ databases">
        <title>Staphylococcus species from domestic dog.</title>
        <authorList>
            <person name="Paterson G.K."/>
        </authorList>
    </citation>
    <scope>NUCLEOTIDE SEQUENCE [LARGE SCALE GENOMIC DNA]</scope>
    <source>
        <strain evidence="4 5">H16/1A</strain>
    </source>
</reference>
<dbReference type="InterPro" id="IPR002068">
    <property type="entry name" value="A-crystallin/Hsp20_dom"/>
</dbReference>
<evidence type="ECO:0000313" key="5">
    <source>
        <dbReference type="Proteomes" id="UP000751852"/>
    </source>
</evidence>
<comment type="similarity">
    <text evidence="1 2">Belongs to the small heat shock protein (HSP20) family.</text>
</comment>
<evidence type="ECO:0000259" key="3">
    <source>
        <dbReference type="PROSITE" id="PS01031"/>
    </source>
</evidence>
<organism evidence="4 5">
    <name type="scientific">Staphylococcus canis</name>
    <dbReference type="NCBI Taxonomy" id="2724942"/>
    <lineage>
        <taxon>Bacteria</taxon>
        <taxon>Bacillati</taxon>
        <taxon>Bacillota</taxon>
        <taxon>Bacilli</taxon>
        <taxon>Bacillales</taxon>
        <taxon>Staphylococcaceae</taxon>
        <taxon>Staphylococcus</taxon>
    </lineage>
</organism>
<dbReference type="InterPro" id="IPR031107">
    <property type="entry name" value="Small_HSP"/>
</dbReference>
<dbReference type="Gene3D" id="2.60.40.790">
    <property type="match status" value="1"/>
</dbReference>
<gene>
    <name evidence="4" type="ORF">HHH54_09050</name>
</gene>
<protein>
    <submittedName>
        <fullName evidence="4">Hsp20/alpha crystallin family protein</fullName>
    </submittedName>
</protein>
<comment type="caution">
    <text evidence="4">The sequence shown here is derived from an EMBL/GenBank/DDBJ whole genome shotgun (WGS) entry which is preliminary data.</text>
</comment>
<keyword evidence="5" id="KW-1185">Reference proteome</keyword>
<evidence type="ECO:0000256" key="2">
    <source>
        <dbReference type="RuleBase" id="RU003616"/>
    </source>
</evidence>
<evidence type="ECO:0000313" key="4">
    <source>
        <dbReference type="EMBL" id="MBI5975745.1"/>
    </source>
</evidence>
<dbReference type="Proteomes" id="UP000751852">
    <property type="component" value="Unassembled WGS sequence"/>
</dbReference>
<dbReference type="InterPro" id="IPR008978">
    <property type="entry name" value="HSP20-like_chaperone"/>
</dbReference>
<dbReference type="EMBL" id="JABANU010000024">
    <property type="protein sequence ID" value="MBI5975745.1"/>
    <property type="molecule type" value="Genomic_DNA"/>
</dbReference>
<dbReference type="RefSeq" id="WP_198618519.1">
    <property type="nucleotide sequence ID" value="NZ_JABANU010000024.1"/>
</dbReference>